<keyword evidence="1" id="KW-1185">Reference proteome</keyword>
<name>A0ABM3BHI7_GOSHI</name>
<sequence>MELCVPSHRASNKCNVHVKLLDLTLQIYGPLKYCSACMKSVNGKWTTRRSTMGIPLPALHARGGRLQVKQVWGTKQFLRQSWLGHLLKLKGFHHIFGLVLNHCCEFNVVQAQVGPAYSRILKSHPSSDCNFREFLSLNWPVWS</sequence>
<dbReference type="GeneID" id="121227518"/>
<dbReference type="RefSeq" id="XP_040966477.1">
    <property type="nucleotide sequence ID" value="XM_041110543.1"/>
</dbReference>
<dbReference type="Proteomes" id="UP000818029">
    <property type="component" value="Unplaced"/>
</dbReference>
<organism evidence="1 2">
    <name type="scientific">Gossypium hirsutum</name>
    <name type="common">Upland cotton</name>
    <name type="synonym">Gossypium mexicanum</name>
    <dbReference type="NCBI Taxonomy" id="3635"/>
    <lineage>
        <taxon>Eukaryota</taxon>
        <taxon>Viridiplantae</taxon>
        <taxon>Streptophyta</taxon>
        <taxon>Embryophyta</taxon>
        <taxon>Tracheophyta</taxon>
        <taxon>Spermatophyta</taxon>
        <taxon>Magnoliopsida</taxon>
        <taxon>eudicotyledons</taxon>
        <taxon>Gunneridae</taxon>
        <taxon>Pentapetalae</taxon>
        <taxon>rosids</taxon>
        <taxon>malvids</taxon>
        <taxon>Malvales</taxon>
        <taxon>Malvaceae</taxon>
        <taxon>Malvoideae</taxon>
        <taxon>Gossypium</taxon>
    </lineage>
</organism>
<evidence type="ECO:0000313" key="1">
    <source>
        <dbReference type="Proteomes" id="UP000818029"/>
    </source>
</evidence>
<evidence type="ECO:0000313" key="2">
    <source>
        <dbReference type="RefSeq" id="XP_040966477.1"/>
    </source>
</evidence>
<reference evidence="2 3" key="1">
    <citation type="submission" date="2025-05" db="UniProtKB">
        <authorList>
            <consortium name="RefSeq"/>
        </authorList>
    </citation>
    <scope>IDENTIFICATION</scope>
</reference>
<protein>
    <submittedName>
        <fullName evidence="2 3">Uncharacterized protein isoform X1</fullName>
    </submittedName>
</protein>
<evidence type="ECO:0000313" key="3">
    <source>
        <dbReference type="RefSeq" id="XP_040966478.1"/>
    </source>
</evidence>
<dbReference type="RefSeq" id="XP_040966478.1">
    <property type="nucleotide sequence ID" value="XM_041110544.1"/>
</dbReference>
<accession>A0ABM3BHI7</accession>
<proteinExistence type="predicted"/>
<gene>
    <name evidence="2 3" type="primary">LOC121227518</name>
</gene>